<dbReference type="InterPro" id="IPR005064">
    <property type="entry name" value="BUG"/>
</dbReference>
<evidence type="ECO:0000256" key="1">
    <source>
        <dbReference type="ARBA" id="ARBA00006987"/>
    </source>
</evidence>
<dbReference type="Pfam" id="PF03401">
    <property type="entry name" value="TctC"/>
    <property type="match status" value="1"/>
</dbReference>
<reference evidence="3 4" key="1">
    <citation type="submission" date="2018-06" db="EMBL/GenBank/DDBJ databases">
        <authorList>
            <consortium name="Pathogen Informatics"/>
            <person name="Doyle S."/>
        </authorList>
    </citation>
    <scope>NUCLEOTIDE SEQUENCE [LARGE SCALE GENOMIC DNA]</scope>
    <source>
        <strain evidence="3 4">NCTC12722</strain>
    </source>
</reference>
<keyword evidence="3" id="KW-0675">Receptor</keyword>
<dbReference type="Proteomes" id="UP000254343">
    <property type="component" value="Unassembled WGS sequence"/>
</dbReference>
<sequence length="327" mass="35609">MKSLSLAGVGLLLSTLGAAAWEPTKSVEIIVPFGPGGASDQMARTMQAIIQKYNLSKQPFIVVNKPAATGGEAMIDMKKSRGDAHKLLTTSSTIYMTPLATGIPVTWHDMTPVGMVAQDEFLVWVNKDAPYKTLKDISEAAKAAKPPLKIGGGGSKREDELVTFGMWKELGAPVSYIPYKSGGEASTQLAGNHIAAETNNPSEDVANWRAGMTRPLCVLSEKRISYTEKVTADLAWSDVPTCKEQGLSFTYNMLRGLFMPGDVSKDQQAYFVDLLKKVVATPEWKEYLQRNALLPDVRTGKEYVDFLTADENKHKALMGEAGFLAKK</sequence>
<evidence type="ECO:0000313" key="3">
    <source>
        <dbReference type="EMBL" id="SUU84682.1"/>
    </source>
</evidence>
<evidence type="ECO:0000313" key="4">
    <source>
        <dbReference type="Proteomes" id="UP000254343"/>
    </source>
</evidence>
<protein>
    <submittedName>
        <fullName evidence="3">Tripartite tricarboxylate transporter family receptor</fullName>
    </submittedName>
</protein>
<evidence type="ECO:0000256" key="2">
    <source>
        <dbReference type="SAM" id="SignalP"/>
    </source>
</evidence>
<dbReference type="PANTHER" id="PTHR42928">
    <property type="entry name" value="TRICARBOXYLATE-BINDING PROTEIN"/>
    <property type="match status" value="1"/>
</dbReference>
<accession>A0A380W6Y7</accession>
<dbReference type="InterPro" id="IPR042100">
    <property type="entry name" value="Bug_dom1"/>
</dbReference>
<proteinExistence type="inferred from homology"/>
<keyword evidence="2" id="KW-0732">Signal</keyword>
<name>A0A380W6Y7_AFIFE</name>
<dbReference type="Gene3D" id="3.40.190.150">
    <property type="entry name" value="Bordetella uptake gene, domain 1"/>
    <property type="match status" value="1"/>
</dbReference>
<dbReference type="AlphaFoldDB" id="A0A380W6Y7"/>
<feature type="signal peptide" evidence="2">
    <location>
        <begin position="1"/>
        <end position="20"/>
    </location>
</feature>
<feature type="chain" id="PRO_5016698398" evidence="2">
    <location>
        <begin position="21"/>
        <end position="327"/>
    </location>
</feature>
<dbReference type="EMBL" id="UIGB01000001">
    <property type="protein sequence ID" value="SUU84682.1"/>
    <property type="molecule type" value="Genomic_DNA"/>
</dbReference>
<dbReference type="Gene3D" id="3.40.190.10">
    <property type="entry name" value="Periplasmic binding protein-like II"/>
    <property type="match status" value="1"/>
</dbReference>
<dbReference type="CDD" id="cd07012">
    <property type="entry name" value="PBP2_Bug_TTT"/>
    <property type="match status" value="1"/>
</dbReference>
<organism evidence="3 4">
    <name type="scientific">Afipia felis</name>
    <name type="common">Cat scratch disease bacillus</name>
    <dbReference type="NCBI Taxonomy" id="1035"/>
    <lineage>
        <taxon>Bacteria</taxon>
        <taxon>Pseudomonadati</taxon>
        <taxon>Pseudomonadota</taxon>
        <taxon>Alphaproteobacteria</taxon>
        <taxon>Hyphomicrobiales</taxon>
        <taxon>Nitrobacteraceae</taxon>
        <taxon>Afipia</taxon>
    </lineage>
</organism>
<gene>
    <name evidence="3" type="ORF">NCTC12722_01880</name>
</gene>
<dbReference type="OrthoDB" id="7246401at2"/>
<dbReference type="PANTHER" id="PTHR42928:SF1">
    <property type="entry name" value="BLR4371 PROTEIN"/>
    <property type="match status" value="1"/>
</dbReference>
<dbReference type="PIRSF" id="PIRSF017082">
    <property type="entry name" value="YflP"/>
    <property type="match status" value="1"/>
</dbReference>
<dbReference type="RefSeq" id="WP_002715507.1">
    <property type="nucleotide sequence ID" value="NZ_UFSI01000001.1"/>
</dbReference>
<comment type="similarity">
    <text evidence="1">Belongs to the UPF0065 (bug) family.</text>
</comment>